<proteinExistence type="predicted"/>
<keyword evidence="1" id="KW-0812">Transmembrane</keyword>
<sequence>MNDLDELRRTCPAPGTITLSTAHRARLAARVDGAIERDDVRRKVALGVAAPATVLACAAAVATVAVLALGGTTPAPAPVADRPVLASSAAVRVLDRAADRALAAPAVRVRPDQIVYTRSAAITNEGRLGEDVVLGAVHERETWLGQDPSAYGWRDDMIRELGQDWPLELGGPSPAGARRPT</sequence>
<name>A0ABV6E3G6_9ACTN</name>
<evidence type="ECO:0000313" key="2">
    <source>
        <dbReference type="EMBL" id="MFC0223364.1"/>
    </source>
</evidence>
<organism evidence="2 3">
    <name type="scientific">Nocardioides zeicaulis</name>
    <dbReference type="NCBI Taxonomy" id="1776857"/>
    <lineage>
        <taxon>Bacteria</taxon>
        <taxon>Bacillati</taxon>
        <taxon>Actinomycetota</taxon>
        <taxon>Actinomycetes</taxon>
        <taxon>Propionibacteriales</taxon>
        <taxon>Nocardioidaceae</taxon>
        <taxon>Nocardioides</taxon>
    </lineage>
</organism>
<reference evidence="2 3" key="1">
    <citation type="submission" date="2024-09" db="EMBL/GenBank/DDBJ databases">
        <authorList>
            <person name="Sun Q."/>
            <person name="Mori K."/>
        </authorList>
    </citation>
    <scope>NUCLEOTIDE SEQUENCE [LARGE SCALE GENOMIC DNA]</scope>
    <source>
        <strain evidence="2 3">CCM 8654</strain>
    </source>
</reference>
<accession>A0ABV6E3G6</accession>
<dbReference type="RefSeq" id="WP_378519118.1">
    <property type="nucleotide sequence ID" value="NZ_CBCSDI010000017.1"/>
</dbReference>
<evidence type="ECO:0000256" key="1">
    <source>
        <dbReference type="SAM" id="Phobius"/>
    </source>
</evidence>
<feature type="transmembrane region" description="Helical" evidence="1">
    <location>
        <begin position="44"/>
        <end position="69"/>
    </location>
</feature>
<dbReference type="Proteomes" id="UP001589698">
    <property type="component" value="Unassembled WGS sequence"/>
</dbReference>
<keyword evidence="1" id="KW-1133">Transmembrane helix</keyword>
<protein>
    <submittedName>
        <fullName evidence="2">Uncharacterized protein</fullName>
    </submittedName>
</protein>
<evidence type="ECO:0000313" key="3">
    <source>
        <dbReference type="Proteomes" id="UP001589698"/>
    </source>
</evidence>
<comment type="caution">
    <text evidence="2">The sequence shown here is derived from an EMBL/GenBank/DDBJ whole genome shotgun (WGS) entry which is preliminary data.</text>
</comment>
<keyword evidence="3" id="KW-1185">Reference proteome</keyword>
<gene>
    <name evidence="2" type="ORF">ACFFJG_12805</name>
</gene>
<dbReference type="EMBL" id="JBHLXH010000001">
    <property type="protein sequence ID" value="MFC0223364.1"/>
    <property type="molecule type" value="Genomic_DNA"/>
</dbReference>
<keyword evidence="1" id="KW-0472">Membrane</keyword>